<evidence type="ECO:0000256" key="7">
    <source>
        <dbReference type="ARBA" id="ARBA00048868"/>
    </source>
</evidence>
<dbReference type="SUPFAM" id="SSF53383">
    <property type="entry name" value="PLP-dependent transferases"/>
    <property type="match status" value="1"/>
</dbReference>
<dbReference type="EC" id="4.1.1.15" evidence="3 10"/>
<feature type="modified residue" description="N6-(pyridoxal phosphate)lysine" evidence="8">
    <location>
        <position position="296"/>
    </location>
</feature>
<proteinExistence type="inferred from homology"/>
<keyword evidence="5 9" id="KW-0456">Lyase</keyword>
<dbReference type="PROSITE" id="PS00392">
    <property type="entry name" value="DDC_GAD_HDC_YDC"/>
    <property type="match status" value="1"/>
</dbReference>
<dbReference type="FunFam" id="3.40.640.10:FF:000017">
    <property type="entry name" value="Glutamate decarboxylase"/>
    <property type="match status" value="1"/>
</dbReference>
<dbReference type="InterPro" id="IPR015421">
    <property type="entry name" value="PyrdxlP-dep_Trfase_major"/>
</dbReference>
<evidence type="ECO:0000313" key="12">
    <source>
        <dbReference type="Proteomes" id="UP001362899"/>
    </source>
</evidence>
<dbReference type="GO" id="GO:0006538">
    <property type="term" value="P:L-glutamate catabolic process"/>
    <property type="evidence" value="ECO:0007669"/>
    <property type="project" value="TreeGrafter"/>
</dbReference>
<evidence type="ECO:0000256" key="6">
    <source>
        <dbReference type="ARBA" id="ARBA00024984"/>
    </source>
</evidence>
<keyword evidence="12" id="KW-1185">Reference proteome</keyword>
<dbReference type="NCBIfam" id="TIGR01788">
    <property type="entry name" value="Glu-decarb-GAD"/>
    <property type="match status" value="1"/>
</dbReference>
<comment type="caution">
    <text evidence="11">The sequence shown here is derived from an EMBL/GenBank/DDBJ whole genome shotgun (WGS) entry which is preliminary data.</text>
</comment>
<evidence type="ECO:0000313" key="11">
    <source>
        <dbReference type="EMBL" id="GMM49812.1"/>
    </source>
</evidence>
<name>A0AAV5RFG3_STABA</name>
<accession>A0AAV5RFG3</accession>
<gene>
    <name evidence="11" type="ORF">DASB73_007700</name>
</gene>
<comment type="similarity">
    <text evidence="2 9">Belongs to the group II decarboxylase family.</text>
</comment>
<evidence type="ECO:0000256" key="8">
    <source>
        <dbReference type="PIRSR" id="PIRSR602129-50"/>
    </source>
</evidence>
<dbReference type="Gene3D" id="4.10.280.50">
    <property type="match status" value="1"/>
</dbReference>
<keyword evidence="4 8" id="KW-0663">Pyridoxal phosphate</keyword>
<keyword evidence="10" id="KW-0210">Decarboxylase</keyword>
<evidence type="ECO:0000256" key="3">
    <source>
        <dbReference type="ARBA" id="ARBA00012421"/>
    </source>
</evidence>
<dbReference type="PANTHER" id="PTHR43321">
    <property type="entry name" value="GLUTAMATE DECARBOXYLASE"/>
    <property type="match status" value="1"/>
</dbReference>
<dbReference type="Pfam" id="PF00282">
    <property type="entry name" value="Pyridoxal_deC"/>
    <property type="match status" value="1"/>
</dbReference>
<evidence type="ECO:0000256" key="2">
    <source>
        <dbReference type="ARBA" id="ARBA00009533"/>
    </source>
</evidence>
<dbReference type="InterPro" id="IPR015424">
    <property type="entry name" value="PyrdxlP-dep_Trfase"/>
</dbReference>
<evidence type="ECO:0000256" key="5">
    <source>
        <dbReference type="ARBA" id="ARBA00023239"/>
    </source>
</evidence>
<comment type="cofactor">
    <cofactor evidence="1 8 9">
        <name>pyridoxal 5'-phosphate</name>
        <dbReference type="ChEBI" id="CHEBI:597326"/>
    </cofactor>
</comment>
<dbReference type="InterPro" id="IPR010107">
    <property type="entry name" value="Glutamate_decarboxylase"/>
</dbReference>
<comment type="function">
    <text evidence="6">Converts glutamate to gamma-aminobutyrate (GABA), consuming one intracellular proton in the reaction. The gad system helps to maintain a near-neutral intracellular pH when cells are exposed to extremely acidic conditions. The ability to survive transit through the acidic conditions of the stomach is essential for successful colonization of the mammalian host by commensal and pathogenic bacteria.</text>
</comment>
<dbReference type="Proteomes" id="UP001362899">
    <property type="component" value="Unassembled WGS sequence"/>
</dbReference>
<reference evidence="11 12" key="1">
    <citation type="journal article" date="2023" name="Elife">
        <title>Identification of key yeast species and microbe-microbe interactions impacting larval growth of Drosophila in the wild.</title>
        <authorList>
            <person name="Mure A."/>
            <person name="Sugiura Y."/>
            <person name="Maeda R."/>
            <person name="Honda K."/>
            <person name="Sakurai N."/>
            <person name="Takahashi Y."/>
            <person name="Watada M."/>
            <person name="Katoh T."/>
            <person name="Gotoh A."/>
            <person name="Gotoh Y."/>
            <person name="Taniguchi I."/>
            <person name="Nakamura K."/>
            <person name="Hayashi T."/>
            <person name="Katayama T."/>
            <person name="Uemura T."/>
            <person name="Hattori Y."/>
        </authorList>
    </citation>
    <scope>NUCLEOTIDE SEQUENCE [LARGE SCALE GENOMIC DNA]</scope>
    <source>
        <strain evidence="11 12">SB-73</strain>
    </source>
</reference>
<dbReference type="GO" id="GO:0005829">
    <property type="term" value="C:cytosol"/>
    <property type="evidence" value="ECO:0007669"/>
    <property type="project" value="TreeGrafter"/>
</dbReference>
<evidence type="ECO:0000256" key="10">
    <source>
        <dbReference type="RuleBase" id="RU361171"/>
    </source>
</evidence>
<organism evidence="11 12">
    <name type="scientific">Starmerella bacillaris</name>
    <name type="common">Yeast</name>
    <name type="synonym">Candida zemplinina</name>
    <dbReference type="NCBI Taxonomy" id="1247836"/>
    <lineage>
        <taxon>Eukaryota</taxon>
        <taxon>Fungi</taxon>
        <taxon>Dikarya</taxon>
        <taxon>Ascomycota</taxon>
        <taxon>Saccharomycotina</taxon>
        <taxon>Dipodascomycetes</taxon>
        <taxon>Dipodascales</taxon>
        <taxon>Trichomonascaceae</taxon>
        <taxon>Starmerella</taxon>
    </lineage>
</organism>
<dbReference type="Gene3D" id="3.40.640.10">
    <property type="entry name" value="Type I PLP-dependent aspartate aminotransferase-like (Major domain)"/>
    <property type="match status" value="1"/>
</dbReference>
<sequence length="547" mass="61601">MVLVRQIDPEKVDSKVHLKLHLSDASQNHELNAIRRKELLDAETIPTPKFNINQYGMSEKTAANLVRKHLALDGKSELNLASFVHTGIDKEGLELCKENITKNLADGDEYPALLDLQQRCVSIISNLWHVPRGELGVGTATTGSSEAIMLGGLAMKRRWEQSRKDKGLPYDKPNIIMGANAQVALEKFARYFDVEAKLLNVRSDSHFTFSMDELREAIDENTIGVFAILGSTYTGHYQDIKAVSDVLDEYEEKTGHFVPIHVDGASGGFVAPFCSPDLVWDFRLPRVLSINSSGHKFGLAPVGCGWIIWRDSKYLPSDLLFTLQYLGGTEETYTLNFSRPGHPIIYQYYSLLKNGFEGYYTIHSISLENARVLSIFLEETGYFDVLSDIHRTRGNFYVENGEPAVVSVENIRDLPTEHFNDGLPVVAFKLSNKFVESYPFIPQEAISYMLRSKGYIIPNYPLPPSEEKYECLRIVINDNVSMDLLDKLCEDIVRVTNTLISIGSKLKATANYQEVLDIVSTISKADHAEEDHEDKWRTPGTTNFSRC</sequence>
<dbReference type="AlphaFoldDB" id="A0AAV5RFG3"/>
<evidence type="ECO:0000256" key="4">
    <source>
        <dbReference type="ARBA" id="ARBA00022898"/>
    </source>
</evidence>
<protein>
    <recommendedName>
        <fullName evidence="3 10">Glutamate decarboxylase</fullName>
        <ecNumber evidence="3 10">4.1.1.15</ecNumber>
    </recommendedName>
</protein>
<evidence type="ECO:0000256" key="9">
    <source>
        <dbReference type="RuleBase" id="RU000382"/>
    </source>
</evidence>
<dbReference type="InterPro" id="IPR002129">
    <property type="entry name" value="PyrdxlP-dep_de-COase"/>
</dbReference>
<dbReference type="InterPro" id="IPR021115">
    <property type="entry name" value="Pyridoxal-P_BS"/>
</dbReference>
<dbReference type="PANTHER" id="PTHR43321:SF3">
    <property type="entry name" value="GLUTAMATE DECARBOXYLASE"/>
    <property type="match status" value="1"/>
</dbReference>
<dbReference type="EMBL" id="BTGC01000003">
    <property type="protein sequence ID" value="GMM49812.1"/>
    <property type="molecule type" value="Genomic_DNA"/>
</dbReference>
<dbReference type="GO" id="GO:0004351">
    <property type="term" value="F:glutamate decarboxylase activity"/>
    <property type="evidence" value="ECO:0007669"/>
    <property type="project" value="UniProtKB-EC"/>
</dbReference>
<dbReference type="GO" id="GO:0030170">
    <property type="term" value="F:pyridoxal phosphate binding"/>
    <property type="evidence" value="ECO:0007669"/>
    <property type="project" value="InterPro"/>
</dbReference>
<evidence type="ECO:0000256" key="1">
    <source>
        <dbReference type="ARBA" id="ARBA00001933"/>
    </source>
</evidence>
<dbReference type="Gene3D" id="3.90.1150.160">
    <property type="match status" value="1"/>
</dbReference>
<comment type="catalytic activity">
    <reaction evidence="7 10">
        <text>L-glutamate + H(+) = 4-aminobutanoate + CO2</text>
        <dbReference type="Rhea" id="RHEA:17785"/>
        <dbReference type="ChEBI" id="CHEBI:15378"/>
        <dbReference type="ChEBI" id="CHEBI:16526"/>
        <dbReference type="ChEBI" id="CHEBI:29985"/>
        <dbReference type="ChEBI" id="CHEBI:59888"/>
        <dbReference type="EC" id="4.1.1.15"/>
    </reaction>
</comment>